<name>A0AAD7BWS9_9AGAR</name>
<sequence>MIPATKGKAKEETHGWWEYHALIDQSQRYLFYPLIGILLIRVFTRPVAWSATSTIFSAHSTQPLVTARHFSSSKQFVLASPKQIIDASDAYEPPTVISVSPAGDWVFAYFPGSEGDGVGCMWRRGAVLDTWTVKHSWPLARGGGVVTASWLGAAREWTVDEAGSPSRLPPRGPSAPVSEATLVLVTEDCWVTVCYLRYYTPAIGFMRCPLGEPGSAPELYPKADEKVHRTGGSRKCLRAAIGLAYDGMIVLASVSTPLHSIASETAILVATRSRGLPSRTRDDEMNSMNLSMPLNLEAELDSPIEWENWGEESTIELCEIRLRFDGEFMGITSTPLPPVHGPDSGLSTLAFVSPPPPPKSDPADTPQKIIYLAASYLDFGDYTSTPKSQLFLHSLSRVSEPVPSPGEEPRLWTCSQVGTRVFTDGVLAFMTNPSGQSPSTFGLLVGVLETSRGPLPRRKSRTNEIAIGVTKVLQLPGLSDHNAWEPAPIMSPGDLKNTMRIDGIACALLAGTATADLSHVLGLPTRNLDEVLIFAENIQANGTITWRALGLFLETYRMRARNIASATEREVLEARWQTALDICSLASCNAAFDECRENGGFELDAVWQLVGISTWIVDFTEKLLRECILSFDLTGSQSDGDDDIFDAQLPSMMLVLAHPYALGNLCTALNNVTRFKNKIGSLSASTENAQLAKSVLVDLIECSGVDFNALEPLLADLLRDASNFGVEETRRGLATCEPTSAMGGHIRSVIAKIASSSVVDKPRLFIKPFELMDGAPQILDGRKDRVRNVVSKGFLSGRAKEIQCLRCGGKSEVGGSTDSVRWGAWEKMWVNHCICGGAWVSGPVQ</sequence>
<organism evidence="2 3">
    <name type="scientific">Roridomyces roridus</name>
    <dbReference type="NCBI Taxonomy" id="1738132"/>
    <lineage>
        <taxon>Eukaryota</taxon>
        <taxon>Fungi</taxon>
        <taxon>Dikarya</taxon>
        <taxon>Basidiomycota</taxon>
        <taxon>Agaricomycotina</taxon>
        <taxon>Agaricomycetes</taxon>
        <taxon>Agaricomycetidae</taxon>
        <taxon>Agaricales</taxon>
        <taxon>Marasmiineae</taxon>
        <taxon>Mycenaceae</taxon>
        <taxon>Roridomyces</taxon>
    </lineage>
</organism>
<protein>
    <recommendedName>
        <fullName evidence="1">Mediator complex subunit 16 C-terminal domain-containing protein</fullName>
    </recommendedName>
</protein>
<reference evidence="2" key="1">
    <citation type="submission" date="2023-03" db="EMBL/GenBank/DDBJ databases">
        <title>Massive genome expansion in bonnet fungi (Mycena s.s.) driven by repeated elements and novel gene families across ecological guilds.</title>
        <authorList>
            <consortium name="Lawrence Berkeley National Laboratory"/>
            <person name="Harder C.B."/>
            <person name="Miyauchi S."/>
            <person name="Viragh M."/>
            <person name="Kuo A."/>
            <person name="Thoen E."/>
            <person name="Andreopoulos B."/>
            <person name="Lu D."/>
            <person name="Skrede I."/>
            <person name="Drula E."/>
            <person name="Henrissat B."/>
            <person name="Morin E."/>
            <person name="Kohler A."/>
            <person name="Barry K."/>
            <person name="LaButti K."/>
            <person name="Morin E."/>
            <person name="Salamov A."/>
            <person name="Lipzen A."/>
            <person name="Mereny Z."/>
            <person name="Hegedus B."/>
            <person name="Baldrian P."/>
            <person name="Stursova M."/>
            <person name="Weitz H."/>
            <person name="Taylor A."/>
            <person name="Grigoriev I.V."/>
            <person name="Nagy L.G."/>
            <person name="Martin F."/>
            <person name="Kauserud H."/>
        </authorList>
    </citation>
    <scope>NUCLEOTIDE SEQUENCE</scope>
    <source>
        <strain evidence="2">9284</strain>
    </source>
</reference>
<dbReference type="EMBL" id="JARKIF010000008">
    <property type="protein sequence ID" value="KAJ7632699.1"/>
    <property type="molecule type" value="Genomic_DNA"/>
</dbReference>
<proteinExistence type="predicted"/>
<accession>A0AAD7BWS9</accession>
<evidence type="ECO:0000313" key="3">
    <source>
        <dbReference type="Proteomes" id="UP001221142"/>
    </source>
</evidence>
<evidence type="ECO:0000259" key="1">
    <source>
        <dbReference type="Pfam" id="PF20719"/>
    </source>
</evidence>
<comment type="caution">
    <text evidence="2">The sequence shown here is derived from an EMBL/GenBank/DDBJ whole genome shotgun (WGS) entry which is preliminary data.</text>
</comment>
<dbReference type="Proteomes" id="UP001221142">
    <property type="component" value="Unassembled WGS sequence"/>
</dbReference>
<evidence type="ECO:0000313" key="2">
    <source>
        <dbReference type="EMBL" id="KAJ7632699.1"/>
    </source>
</evidence>
<dbReference type="AlphaFoldDB" id="A0AAD7BWS9"/>
<dbReference type="Pfam" id="PF20719">
    <property type="entry name" value="Med16_C"/>
    <property type="match status" value="1"/>
</dbReference>
<keyword evidence="3" id="KW-1185">Reference proteome</keyword>
<dbReference type="InterPro" id="IPR048339">
    <property type="entry name" value="Mediator_Med16_C"/>
</dbReference>
<feature type="domain" description="Mediator complex subunit 16 C-terminal" evidence="1">
    <location>
        <begin position="802"/>
        <end position="840"/>
    </location>
</feature>
<gene>
    <name evidence="2" type="ORF">FB45DRAFT_866294</name>
</gene>